<dbReference type="PANTHER" id="PTHR33223">
    <property type="entry name" value="CCHC-TYPE DOMAIN-CONTAINING PROTEIN"/>
    <property type="match status" value="1"/>
</dbReference>
<comment type="caution">
    <text evidence="2">The sequence shown here is derived from an EMBL/GenBank/DDBJ whole genome shotgun (WGS) entry which is preliminary data.</text>
</comment>
<evidence type="ECO:0000259" key="1">
    <source>
        <dbReference type="Pfam" id="PF03732"/>
    </source>
</evidence>
<dbReference type="Proteomes" id="UP000585474">
    <property type="component" value="Unassembled WGS sequence"/>
</dbReference>
<protein>
    <recommendedName>
        <fullName evidence="1">Retrotransposon gag domain-containing protein</fullName>
    </recommendedName>
</protein>
<dbReference type="InterPro" id="IPR005162">
    <property type="entry name" value="Retrotrans_gag_dom"/>
</dbReference>
<evidence type="ECO:0000313" key="2">
    <source>
        <dbReference type="EMBL" id="GFS41350.1"/>
    </source>
</evidence>
<dbReference type="EMBL" id="BJWL01000372">
    <property type="protein sequence ID" value="GFS41350.1"/>
    <property type="molecule type" value="Genomic_DNA"/>
</dbReference>
<dbReference type="PANTHER" id="PTHR33223:SF10">
    <property type="entry name" value="AMINOTRANSFERASE-LIKE PLANT MOBILE DOMAIN-CONTAINING PROTEIN"/>
    <property type="match status" value="1"/>
</dbReference>
<dbReference type="AlphaFoldDB" id="A0A7J0DSL2"/>
<name>A0A7J0DSL2_9ERIC</name>
<keyword evidence="3" id="KW-1185">Reference proteome</keyword>
<feature type="domain" description="Retrotransposon gag" evidence="1">
    <location>
        <begin position="33"/>
        <end position="118"/>
    </location>
</feature>
<sequence>MLYNGKSDPRSHVSHIKHMMALWNHMDAPMCCVFPSSLGDLTLKWFDKLPTGSIENFHQLIESFVSHLMINPKAPKGVGYLLMLRKGKNESIRNYNKRYWETYNEIEECSEELAVASYKFGLTLGERLLKNLTLNPPTDL</sequence>
<organism evidence="2 3">
    <name type="scientific">Actinidia rufa</name>
    <dbReference type="NCBI Taxonomy" id="165716"/>
    <lineage>
        <taxon>Eukaryota</taxon>
        <taxon>Viridiplantae</taxon>
        <taxon>Streptophyta</taxon>
        <taxon>Embryophyta</taxon>
        <taxon>Tracheophyta</taxon>
        <taxon>Spermatophyta</taxon>
        <taxon>Magnoliopsida</taxon>
        <taxon>eudicotyledons</taxon>
        <taxon>Gunneridae</taxon>
        <taxon>Pentapetalae</taxon>
        <taxon>asterids</taxon>
        <taxon>Ericales</taxon>
        <taxon>Actinidiaceae</taxon>
        <taxon>Actinidia</taxon>
    </lineage>
</organism>
<dbReference type="OrthoDB" id="1685975at2759"/>
<evidence type="ECO:0000313" key="3">
    <source>
        <dbReference type="Proteomes" id="UP000585474"/>
    </source>
</evidence>
<reference evidence="3" key="1">
    <citation type="submission" date="2019-07" db="EMBL/GenBank/DDBJ databases">
        <title>De Novo Assembly of kiwifruit Actinidia rufa.</title>
        <authorList>
            <person name="Sugita-Konishi S."/>
            <person name="Sato K."/>
            <person name="Mori E."/>
            <person name="Abe Y."/>
            <person name="Kisaki G."/>
            <person name="Hamano K."/>
            <person name="Suezawa K."/>
            <person name="Otani M."/>
            <person name="Fukuda T."/>
            <person name="Manabe T."/>
            <person name="Gomi K."/>
            <person name="Tabuchi M."/>
            <person name="Akimitsu K."/>
            <person name="Kataoka I."/>
        </authorList>
    </citation>
    <scope>NUCLEOTIDE SEQUENCE [LARGE SCALE GENOMIC DNA]</scope>
    <source>
        <strain evidence="3">cv. Fuchu</strain>
    </source>
</reference>
<proteinExistence type="predicted"/>
<gene>
    <name evidence="2" type="ORF">Acr_00g0073860</name>
</gene>
<accession>A0A7J0DSL2</accession>
<dbReference type="Pfam" id="PF03732">
    <property type="entry name" value="Retrotrans_gag"/>
    <property type="match status" value="1"/>
</dbReference>